<dbReference type="EMBL" id="BARW01022447">
    <property type="protein sequence ID" value="GAI99533.1"/>
    <property type="molecule type" value="Genomic_DNA"/>
</dbReference>
<feature type="non-terminal residue" evidence="1">
    <location>
        <position position="199"/>
    </location>
</feature>
<comment type="caution">
    <text evidence="1">The sequence shown here is derived from an EMBL/GenBank/DDBJ whole genome shotgun (WGS) entry which is preliminary data.</text>
</comment>
<dbReference type="InterPro" id="IPR046534">
    <property type="entry name" value="DUF6599"/>
</dbReference>
<protein>
    <submittedName>
        <fullName evidence="1">Uncharacterized protein</fullName>
    </submittedName>
</protein>
<name>X1T2W8_9ZZZZ</name>
<sequence>MIKKVVLSFILVLAQVTMASQGTRTKALPKDGDVEGWIKHRTLQHYAGKDLYEYINGGAEIYHEYGFVQVVVQDYVNDSGKSVSVEIFEMVSPSSAYGMYTFKTDSKGKRILVGSEAQLADYYMNFWKGPFLVTLTGFDETEETRQGLLNISEYISSKMPGGRDKPRIVSFLPKEDLVDQSLKYFTGYLGLRNSHPFFS</sequence>
<reference evidence="1" key="1">
    <citation type="journal article" date="2014" name="Front. Microbiol.">
        <title>High frequency of phylogenetically diverse reductive dehalogenase-homologous genes in deep subseafloor sedimentary metagenomes.</title>
        <authorList>
            <person name="Kawai M."/>
            <person name="Futagami T."/>
            <person name="Toyoda A."/>
            <person name="Takaki Y."/>
            <person name="Nishi S."/>
            <person name="Hori S."/>
            <person name="Arai W."/>
            <person name="Tsubouchi T."/>
            <person name="Morono Y."/>
            <person name="Uchiyama I."/>
            <person name="Ito T."/>
            <person name="Fujiyama A."/>
            <person name="Inagaki F."/>
            <person name="Takami H."/>
        </authorList>
    </citation>
    <scope>NUCLEOTIDE SEQUENCE</scope>
    <source>
        <strain evidence="1">Expedition CK06-06</strain>
    </source>
</reference>
<organism evidence="1">
    <name type="scientific">marine sediment metagenome</name>
    <dbReference type="NCBI Taxonomy" id="412755"/>
    <lineage>
        <taxon>unclassified sequences</taxon>
        <taxon>metagenomes</taxon>
        <taxon>ecological metagenomes</taxon>
    </lineage>
</organism>
<dbReference type="Pfam" id="PF20244">
    <property type="entry name" value="DUF6599"/>
    <property type="match status" value="1"/>
</dbReference>
<dbReference type="AlphaFoldDB" id="X1T2W8"/>
<gene>
    <name evidence="1" type="ORF">S12H4_37461</name>
</gene>
<proteinExistence type="predicted"/>
<accession>X1T2W8</accession>
<evidence type="ECO:0000313" key="1">
    <source>
        <dbReference type="EMBL" id="GAI99533.1"/>
    </source>
</evidence>